<reference evidence="13" key="1">
    <citation type="submission" date="2018-02" db="EMBL/GenBank/DDBJ databases">
        <authorList>
            <person name="O'Hara-Hanley K."/>
            <person name="Soby S."/>
        </authorList>
    </citation>
    <scope>NUCLEOTIDE SEQUENCE [LARGE SCALE GENOMIC DNA]</scope>
    <source>
        <strain evidence="13">MWU14-2602</strain>
    </source>
</reference>
<evidence type="ECO:0000313" key="13">
    <source>
        <dbReference type="Proteomes" id="UP000237082"/>
    </source>
</evidence>
<keyword evidence="3" id="KW-0813">Transport</keyword>
<sequence length="562" mass="59655">MISVNQCASRHLMAAGFALAAIPAAWAQTLPAPSAVPDAGQTLRELQRSATPESKSSASLRAPAEAGEAADNGLRFPVRRVRIEGAVHIPAAELQALVDTLIGPQMGLNDLRGGAHRITALYRERGYLLARAYLPAQELQDGIVTIQVLEGQFGKSLVRNGSKLPTALLEATLNAQLPAEGIVRSAQTDRALLLLADLPGAGPVNGSLRPGDRVGSSDLAVQVEPGKAVEGEFSADNYGNRYSGQERMNGRAAFNSPLGLGDRLELRATYTSEKLAYGRMAYDAPLGRDGLRLGGAFSISHYDLGQEFASLEATGSARTATLYGSYPLLRSLARNVWLAGNVEHRNLRDDIGATLTDSKKSADVSTIEAYGDWVDGFLGGGYGSWRVSILAGELHIDSDIARLVDGMGPRTEGAYQKYNFSLSRTQRLPLNNELAISLTSQMANKNLDSSEKFVLGGAYGVRAYPQGEGTGDEGWLGNIELRHAILPGLQAAIFADQGHVQFSHSAYAAGANGQTLRGYGLSLGASTGGFSAKASVAWRDGAAAASAPDHRPRLWLLAEYRL</sequence>
<feature type="domain" description="POTRA" evidence="11">
    <location>
        <begin position="76"/>
        <end position="151"/>
    </location>
</feature>
<dbReference type="PANTHER" id="PTHR34597:SF1">
    <property type="entry name" value="HEME_HEMOPEXIN TRANSPORTER PROTEIN HUXB"/>
    <property type="match status" value="1"/>
</dbReference>
<dbReference type="Pfam" id="PF03865">
    <property type="entry name" value="ShlB"/>
    <property type="match status" value="1"/>
</dbReference>
<proteinExistence type="inferred from homology"/>
<dbReference type="GO" id="GO:0098046">
    <property type="term" value="C:type V protein secretion system complex"/>
    <property type="evidence" value="ECO:0007669"/>
    <property type="project" value="TreeGrafter"/>
</dbReference>
<dbReference type="EMBL" id="PQWB01000163">
    <property type="protein sequence ID" value="POZ60200.1"/>
    <property type="molecule type" value="Genomic_DNA"/>
</dbReference>
<dbReference type="Gene3D" id="2.40.160.50">
    <property type="entry name" value="membrane protein fhac: a member of the omp85/tpsb transporter family"/>
    <property type="match status" value="1"/>
</dbReference>
<dbReference type="Proteomes" id="UP000237082">
    <property type="component" value="Unassembled WGS sequence"/>
</dbReference>
<evidence type="ECO:0000256" key="3">
    <source>
        <dbReference type="ARBA" id="ARBA00022448"/>
    </source>
</evidence>
<feature type="signal peptide" evidence="10">
    <location>
        <begin position="1"/>
        <end position="27"/>
    </location>
</feature>
<protein>
    <submittedName>
        <fullName evidence="12">ShlB/FhaC/HecB family hemolysin secretion/activation protein</fullName>
    </submittedName>
</protein>
<dbReference type="InterPro" id="IPR051544">
    <property type="entry name" value="TPS_OM_transporter"/>
</dbReference>
<evidence type="ECO:0000259" key="11">
    <source>
        <dbReference type="PROSITE" id="PS51779"/>
    </source>
</evidence>
<dbReference type="GO" id="GO:0009279">
    <property type="term" value="C:cell outer membrane"/>
    <property type="evidence" value="ECO:0007669"/>
    <property type="project" value="UniProtKB-SubCell"/>
</dbReference>
<dbReference type="PROSITE" id="PS51779">
    <property type="entry name" value="POTRA"/>
    <property type="match status" value="1"/>
</dbReference>
<evidence type="ECO:0000256" key="2">
    <source>
        <dbReference type="ARBA" id="ARBA00009055"/>
    </source>
</evidence>
<dbReference type="InterPro" id="IPR013686">
    <property type="entry name" value="Polypept-transport_assoc_ShlB"/>
</dbReference>
<gene>
    <name evidence="12" type="ORF">C2I19_20200</name>
</gene>
<name>A0A2S5DAR7_9NEIS</name>
<keyword evidence="6" id="KW-0653">Protein transport</keyword>
<feature type="compositionally biased region" description="Polar residues" evidence="9">
    <location>
        <begin position="48"/>
        <end position="59"/>
    </location>
</feature>
<dbReference type="AlphaFoldDB" id="A0A2S5DAR7"/>
<keyword evidence="5" id="KW-0812">Transmembrane</keyword>
<evidence type="ECO:0000256" key="6">
    <source>
        <dbReference type="ARBA" id="ARBA00022927"/>
    </source>
</evidence>
<feature type="chain" id="PRO_5015405052" evidence="10">
    <location>
        <begin position="28"/>
        <end position="562"/>
    </location>
</feature>
<evidence type="ECO:0000256" key="4">
    <source>
        <dbReference type="ARBA" id="ARBA00022452"/>
    </source>
</evidence>
<keyword evidence="10" id="KW-0732">Signal</keyword>
<dbReference type="InterPro" id="IPR034746">
    <property type="entry name" value="POTRA"/>
</dbReference>
<dbReference type="GO" id="GO:0008320">
    <property type="term" value="F:protein transmembrane transporter activity"/>
    <property type="evidence" value="ECO:0007669"/>
    <property type="project" value="TreeGrafter"/>
</dbReference>
<comment type="subcellular location">
    <subcellularLocation>
        <location evidence="1">Cell outer membrane</location>
    </subcellularLocation>
</comment>
<comment type="similarity">
    <text evidence="2">Belongs to the TPS (TC 1.B.20) family.</text>
</comment>
<organism evidence="12 13">
    <name type="scientific">Chromobacterium alticapitis</name>
    <dbReference type="NCBI Taxonomy" id="2073169"/>
    <lineage>
        <taxon>Bacteria</taxon>
        <taxon>Pseudomonadati</taxon>
        <taxon>Pseudomonadota</taxon>
        <taxon>Betaproteobacteria</taxon>
        <taxon>Neisseriales</taxon>
        <taxon>Chromobacteriaceae</taxon>
        <taxon>Chromobacterium</taxon>
    </lineage>
</organism>
<keyword evidence="7" id="KW-0472">Membrane</keyword>
<evidence type="ECO:0000256" key="10">
    <source>
        <dbReference type="SAM" id="SignalP"/>
    </source>
</evidence>
<accession>A0A2S5DAR7</accession>
<keyword evidence="8" id="KW-0998">Cell outer membrane</keyword>
<feature type="region of interest" description="Disordered" evidence="9">
    <location>
        <begin position="44"/>
        <end position="66"/>
    </location>
</feature>
<dbReference type="GO" id="GO:0046819">
    <property type="term" value="P:protein secretion by the type V secretion system"/>
    <property type="evidence" value="ECO:0007669"/>
    <property type="project" value="TreeGrafter"/>
</dbReference>
<evidence type="ECO:0000313" key="12">
    <source>
        <dbReference type="EMBL" id="POZ60200.1"/>
    </source>
</evidence>
<evidence type="ECO:0000256" key="8">
    <source>
        <dbReference type="ARBA" id="ARBA00023237"/>
    </source>
</evidence>
<evidence type="ECO:0000256" key="1">
    <source>
        <dbReference type="ARBA" id="ARBA00004442"/>
    </source>
</evidence>
<evidence type="ECO:0000256" key="7">
    <source>
        <dbReference type="ARBA" id="ARBA00023136"/>
    </source>
</evidence>
<evidence type="ECO:0000256" key="5">
    <source>
        <dbReference type="ARBA" id="ARBA00022692"/>
    </source>
</evidence>
<dbReference type="InterPro" id="IPR005565">
    <property type="entry name" value="Hemolysn_activator_HlyB_C"/>
</dbReference>
<evidence type="ECO:0000256" key="9">
    <source>
        <dbReference type="SAM" id="MobiDB-lite"/>
    </source>
</evidence>
<comment type="caution">
    <text evidence="12">The sequence shown here is derived from an EMBL/GenBank/DDBJ whole genome shotgun (WGS) entry which is preliminary data.</text>
</comment>
<keyword evidence="13" id="KW-1185">Reference proteome</keyword>
<dbReference type="Pfam" id="PF08479">
    <property type="entry name" value="POTRA_2"/>
    <property type="match status" value="1"/>
</dbReference>
<keyword evidence="4" id="KW-1134">Transmembrane beta strand</keyword>
<dbReference type="PANTHER" id="PTHR34597">
    <property type="entry name" value="SLR1661 PROTEIN"/>
    <property type="match status" value="1"/>
</dbReference>
<dbReference type="Gene3D" id="3.10.20.310">
    <property type="entry name" value="membrane protein fhac"/>
    <property type="match status" value="1"/>
</dbReference>